<feature type="domain" description="Serine aminopeptidase S33" evidence="2">
    <location>
        <begin position="56"/>
        <end position="271"/>
    </location>
</feature>
<dbReference type="PROSITE" id="PS00708">
    <property type="entry name" value="PRO_ENDOPEP_SER"/>
    <property type="match status" value="1"/>
</dbReference>
<name>A0A7W9V107_9ACTN</name>
<protein>
    <recommendedName>
        <fullName evidence="2">Serine aminopeptidase S33 domain-containing protein</fullName>
    </recommendedName>
</protein>
<dbReference type="InterPro" id="IPR053145">
    <property type="entry name" value="AB_hydrolase_Est10"/>
</dbReference>
<dbReference type="Gene3D" id="3.40.50.1820">
    <property type="entry name" value="alpha/beta hydrolase"/>
    <property type="match status" value="1"/>
</dbReference>
<comment type="caution">
    <text evidence="3">The sequence shown here is derived from an EMBL/GenBank/DDBJ whole genome shotgun (WGS) entry which is preliminary data.</text>
</comment>
<evidence type="ECO:0000313" key="3">
    <source>
        <dbReference type="EMBL" id="MBB5938778.1"/>
    </source>
</evidence>
<keyword evidence="1" id="KW-0378">Hydrolase</keyword>
<dbReference type="EMBL" id="JACHJL010000018">
    <property type="protein sequence ID" value="MBB5938778.1"/>
    <property type="molecule type" value="Genomic_DNA"/>
</dbReference>
<dbReference type="Proteomes" id="UP000588098">
    <property type="component" value="Unassembled WGS sequence"/>
</dbReference>
<sequence>MTSDEAVREVTFANGAMTLAGSVMYPRTSEARVPGVVLIGGSGAADRHNDGYLLPVRQRLVDAGLAVLAYDKRGVGSSTGDWRKATLGDLAKDAAAALEFLCRQPDVHADAVGLFGHSEGGWVALRAGAGRDDLAWVITSGCPGVSPAEQERYELASLLHTTHPNPPPQQALDERLALYDSLVRAGRRGADFAEVTRLIESAGNPSWVAGLWGRMDECLWELLKRKQDHDPIRDALRLRCRHLAVFGAADPVVPVTKSIRTFTAAVGSVDRHPLATLTVEVFPEADHRVQVKGGSQFAPGYLSTVVRWIEG</sequence>
<dbReference type="Pfam" id="PF12146">
    <property type="entry name" value="Hydrolase_4"/>
    <property type="match status" value="1"/>
</dbReference>
<keyword evidence="4" id="KW-1185">Reference proteome</keyword>
<evidence type="ECO:0000259" key="2">
    <source>
        <dbReference type="Pfam" id="PF12146"/>
    </source>
</evidence>
<proteinExistence type="predicted"/>
<evidence type="ECO:0000256" key="1">
    <source>
        <dbReference type="ARBA" id="ARBA00022801"/>
    </source>
</evidence>
<gene>
    <name evidence="3" type="ORF">FHS42_005869</name>
</gene>
<dbReference type="SUPFAM" id="SSF53474">
    <property type="entry name" value="alpha/beta-Hydrolases"/>
    <property type="match status" value="1"/>
</dbReference>
<dbReference type="InterPro" id="IPR022742">
    <property type="entry name" value="Hydrolase_4"/>
</dbReference>
<dbReference type="InterPro" id="IPR000073">
    <property type="entry name" value="AB_hydrolase_1"/>
</dbReference>
<reference evidence="3 4" key="1">
    <citation type="submission" date="2020-08" db="EMBL/GenBank/DDBJ databases">
        <title>Genomic Encyclopedia of Type Strains, Phase III (KMG-III): the genomes of soil and plant-associated and newly described type strains.</title>
        <authorList>
            <person name="Whitman W."/>
        </authorList>
    </citation>
    <scope>NUCLEOTIDE SEQUENCE [LARGE SCALE GENOMIC DNA]</scope>
    <source>
        <strain evidence="3 4">CECT 8305</strain>
    </source>
</reference>
<dbReference type="InterPro" id="IPR002471">
    <property type="entry name" value="Pept_S9_AS"/>
</dbReference>
<dbReference type="GO" id="GO:0004252">
    <property type="term" value="F:serine-type endopeptidase activity"/>
    <property type="evidence" value="ECO:0007669"/>
    <property type="project" value="InterPro"/>
</dbReference>
<accession>A0A7W9V107</accession>
<organism evidence="3 4">
    <name type="scientific">Streptomyces zagrosensis</name>
    <dbReference type="NCBI Taxonomy" id="1042984"/>
    <lineage>
        <taxon>Bacteria</taxon>
        <taxon>Bacillati</taxon>
        <taxon>Actinomycetota</taxon>
        <taxon>Actinomycetes</taxon>
        <taxon>Kitasatosporales</taxon>
        <taxon>Streptomycetaceae</taxon>
        <taxon>Streptomyces</taxon>
    </lineage>
</organism>
<dbReference type="PRINTS" id="PR00111">
    <property type="entry name" value="ABHYDROLASE"/>
</dbReference>
<dbReference type="PANTHER" id="PTHR43265">
    <property type="entry name" value="ESTERASE ESTD"/>
    <property type="match status" value="1"/>
</dbReference>
<evidence type="ECO:0000313" key="4">
    <source>
        <dbReference type="Proteomes" id="UP000588098"/>
    </source>
</evidence>
<dbReference type="GO" id="GO:0006508">
    <property type="term" value="P:proteolysis"/>
    <property type="evidence" value="ECO:0007669"/>
    <property type="project" value="InterPro"/>
</dbReference>
<dbReference type="RefSeq" id="WP_184576808.1">
    <property type="nucleotide sequence ID" value="NZ_JACHJL010000018.1"/>
</dbReference>
<dbReference type="AlphaFoldDB" id="A0A7W9V107"/>
<dbReference type="GO" id="GO:0052689">
    <property type="term" value="F:carboxylic ester hydrolase activity"/>
    <property type="evidence" value="ECO:0007669"/>
    <property type="project" value="TreeGrafter"/>
</dbReference>
<dbReference type="PANTHER" id="PTHR43265:SF1">
    <property type="entry name" value="ESTERASE ESTD"/>
    <property type="match status" value="1"/>
</dbReference>
<dbReference type="InterPro" id="IPR029058">
    <property type="entry name" value="AB_hydrolase_fold"/>
</dbReference>